<reference evidence="1" key="1">
    <citation type="submission" date="2022-11" db="EMBL/GenBank/DDBJ databases">
        <title>WGS of Natronobacillus azotifigens 24KS-1, an anaerobic diazotrophic haloalkaliphile from soda-rich habitats.</title>
        <authorList>
            <person name="Sorokin D.Y."/>
            <person name="Merkel A.Y."/>
        </authorList>
    </citation>
    <scope>NUCLEOTIDE SEQUENCE</scope>
    <source>
        <strain evidence="1">24KS-1</strain>
    </source>
</reference>
<dbReference type="EMBL" id="JAPRAT010000027">
    <property type="protein sequence ID" value="MCZ0704116.1"/>
    <property type="molecule type" value="Genomic_DNA"/>
</dbReference>
<dbReference type="AlphaFoldDB" id="A0A9J6RFE5"/>
<proteinExistence type="predicted"/>
<keyword evidence="2" id="KW-1185">Reference proteome</keyword>
<evidence type="ECO:0000313" key="2">
    <source>
        <dbReference type="Proteomes" id="UP001084197"/>
    </source>
</evidence>
<dbReference type="Proteomes" id="UP001084197">
    <property type="component" value="Unassembled WGS sequence"/>
</dbReference>
<sequence>MKVILNGVGTGITVTFSIITKNRIISDEEFNEKNLKITAIKGDQTIQFVQDN</sequence>
<comment type="caution">
    <text evidence="1">The sequence shown here is derived from an EMBL/GenBank/DDBJ whole genome shotgun (WGS) entry which is preliminary data.</text>
</comment>
<organism evidence="1 2">
    <name type="scientific">Natronobacillus azotifigens</name>
    <dbReference type="NCBI Taxonomy" id="472978"/>
    <lineage>
        <taxon>Bacteria</taxon>
        <taxon>Bacillati</taxon>
        <taxon>Bacillota</taxon>
        <taxon>Bacilli</taxon>
        <taxon>Bacillales</taxon>
        <taxon>Bacillaceae</taxon>
        <taxon>Natronobacillus</taxon>
    </lineage>
</organism>
<dbReference type="RefSeq" id="WP_268780882.1">
    <property type="nucleotide sequence ID" value="NZ_JAPRAT010000027.1"/>
</dbReference>
<evidence type="ECO:0000313" key="1">
    <source>
        <dbReference type="EMBL" id="MCZ0704116.1"/>
    </source>
</evidence>
<gene>
    <name evidence="1" type="ORF">OWO01_12945</name>
</gene>
<name>A0A9J6RFE5_9BACI</name>
<protein>
    <submittedName>
        <fullName evidence="1">Uncharacterized protein</fullName>
    </submittedName>
</protein>
<accession>A0A9J6RFE5</accession>